<organism evidence="1 2">
    <name type="scientific">Marmota marmota marmota</name>
    <name type="common">Alpine marmot</name>
    <dbReference type="NCBI Taxonomy" id="9994"/>
    <lineage>
        <taxon>Eukaryota</taxon>
        <taxon>Metazoa</taxon>
        <taxon>Chordata</taxon>
        <taxon>Craniata</taxon>
        <taxon>Vertebrata</taxon>
        <taxon>Euteleostomi</taxon>
        <taxon>Mammalia</taxon>
        <taxon>Eutheria</taxon>
        <taxon>Euarchontoglires</taxon>
        <taxon>Glires</taxon>
        <taxon>Rodentia</taxon>
        <taxon>Sciuromorpha</taxon>
        <taxon>Sciuridae</taxon>
        <taxon>Xerinae</taxon>
        <taxon>Marmotini</taxon>
        <taxon>Marmota</taxon>
    </lineage>
</organism>
<accession>A0A8C5Z5H0</accession>
<sequence length="64" mass="7124">VKCLLKEGIKILGTHLENTSCPGTCNLPASASQVGGITGMCHHTWLLIYFMCKYTHTYSKYRCT</sequence>
<reference evidence="1" key="2">
    <citation type="submission" date="2025-09" db="UniProtKB">
        <authorList>
            <consortium name="Ensembl"/>
        </authorList>
    </citation>
    <scope>IDENTIFICATION</scope>
</reference>
<protein>
    <submittedName>
        <fullName evidence="1">Uncharacterized protein</fullName>
    </submittedName>
</protein>
<dbReference type="Ensembl" id="ENSMMMT00000011125.1">
    <property type="protein sequence ID" value="ENSMMMP00000009753.1"/>
    <property type="gene ID" value="ENSMMMG00000008702.1"/>
</dbReference>
<dbReference type="Proteomes" id="UP000694407">
    <property type="component" value="Unplaced"/>
</dbReference>
<reference evidence="1" key="1">
    <citation type="submission" date="2025-08" db="UniProtKB">
        <authorList>
            <consortium name="Ensembl"/>
        </authorList>
    </citation>
    <scope>IDENTIFICATION</scope>
</reference>
<proteinExistence type="predicted"/>
<evidence type="ECO:0000313" key="1">
    <source>
        <dbReference type="Ensembl" id="ENSMMMP00000009753.1"/>
    </source>
</evidence>
<name>A0A8C5Z5H0_MARMA</name>
<evidence type="ECO:0000313" key="2">
    <source>
        <dbReference type="Proteomes" id="UP000694407"/>
    </source>
</evidence>
<keyword evidence="2" id="KW-1185">Reference proteome</keyword>
<dbReference type="AlphaFoldDB" id="A0A8C5Z5H0"/>